<dbReference type="GO" id="GO:0005634">
    <property type="term" value="C:nucleus"/>
    <property type="evidence" value="ECO:0007669"/>
    <property type="project" value="UniProtKB-SubCell"/>
</dbReference>
<dbReference type="InterPro" id="IPR009071">
    <property type="entry name" value="HMG_box_dom"/>
</dbReference>
<feature type="region of interest" description="Disordered" evidence="13">
    <location>
        <begin position="1"/>
        <end position="56"/>
    </location>
</feature>
<reference evidence="16" key="2">
    <citation type="submission" date="2025-08" db="UniProtKB">
        <authorList>
            <consortium name="Ensembl"/>
        </authorList>
    </citation>
    <scope>IDENTIFICATION</scope>
</reference>
<dbReference type="Ensembl" id="ENSCMUT00000008452.2">
    <property type="protein sequence ID" value="ENSCMUP00000007835.2"/>
    <property type="gene ID" value="ENSCMUG00000005130.2"/>
</dbReference>
<evidence type="ECO:0000256" key="4">
    <source>
        <dbReference type="ARBA" id="ARBA00021076"/>
    </source>
</evidence>
<evidence type="ECO:0000313" key="17">
    <source>
        <dbReference type="Proteomes" id="UP000694553"/>
    </source>
</evidence>
<keyword evidence="10" id="KW-0539">Nucleus</keyword>
<keyword evidence="9" id="KW-0943">RNA-mediated gene silencing</keyword>
<dbReference type="GO" id="GO:0030154">
    <property type="term" value="P:cell differentiation"/>
    <property type="evidence" value="ECO:0007669"/>
    <property type="project" value="UniProtKB-KW"/>
</dbReference>
<evidence type="ECO:0000256" key="13">
    <source>
        <dbReference type="SAM" id="MobiDB-lite"/>
    </source>
</evidence>
<keyword evidence="6" id="KW-0963">Cytoplasm</keyword>
<evidence type="ECO:0000256" key="11">
    <source>
        <dbReference type="ARBA" id="ARBA00023254"/>
    </source>
</evidence>
<dbReference type="GO" id="GO:0034587">
    <property type="term" value="P:piRNA processing"/>
    <property type="evidence" value="ECO:0007669"/>
    <property type="project" value="TreeGrafter"/>
</dbReference>
<comment type="subcellular location">
    <subcellularLocation>
        <location evidence="2">Cytoplasm</location>
    </subcellularLocation>
    <subcellularLocation>
        <location evidence="1">Nucleus</location>
    </subcellularLocation>
</comment>
<reference evidence="17" key="1">
    <citation type="submission" date="2019-10" db="EMBL/GenBank/DDBJ databases">
        <title>Corvus moneduloides (New Caledonian crow) genome, bCorMon1, primary haplotype.</title>
        <authorList>
            <person name="Rutz C."/>
            <person name="Fungtammasan C."/>
            <person name="Mountcastle J."/>
            <person name="Formenti G."/>
            <person name="Chow W."/>
            <person name="Howe K."/>
            <person name="Steele M.P."/>
            <person name="Fernandes J."/>
            <person name="Gilbert M.T.P."/>
            <person name="Fedrigo O."/>
            <person name="Jarvis E.D."/>
            <person name="Gemmell N."/>
        </authorList>
    </citation>
    <scope>NUCLEOTIDE SEQUENCE [LARGE SCALE GENOMIC DNA]</scope>
</reference>
<dbReference type="InterPro" id="IPR024970">
    <property type="entry name" value="Maelstrom"/>
</dbReference>
<dbReference type="InterPro" id="IPR036910">
    <property type="entry name" value="HMG_box_dom_sf"/>
</dbReference>
<keyword evidence="7" id="KW-0221">Differentiation</keyword>
<name>A0A8C3DJF7_CORMO</name>
<organism evidence="16 17">
    <name type="scientific">Corvus moneduloides</name>
    <name type="common">New Caledonian crow</name>
    <dbReference type="NCBI Taxonomy" id="1196302"/>
    <lineage>
        <taxon>Eukaryota</taxon>
        <taxon>Metazoa</taxon>
        <taxon>Chordata</taxon>
        <taxon>Craniata</taxon>
        <taxon>Vertebrata</taxon>
        <taxon>Euteleostomi</taxon>
        <taxon>Archelosauria</taxon>
        <taxon>Archosauria</taxon>
        <taxon>Dinosauria</taxon>
        <taxon>Saurischia</taxon>
        <taxon>Theropoda</taxon>
        <taxon>Coelurosauria</taxon>
        <taxon>Aves</taxon>
        <taxon>Neognathae</taxon>
        <taxon>Neoaves</taxon>
        <taxon>Telluraves</taxon>
        <taxon>Australaves</taxon>
        <taxon>Passeriformes</taxon>
        <taxon>Corvoidea</taxon>
        <taxon>Corvidae</taxon>
        <taxon>Corvus</taxon>
    </lineage>
</organism>
<feature type="domain" description="Maelstrom" evidence="15">
    <location>
        <begin position="183"/>
        <end position="380"/>
    </location>
</feature>
<feature type="region of interest" description="Disordered" evidence="13">
    <location>
        <begin position="406"/>
        <end position="429"/>
    </location>
</feature>
<dbReference type="AlphaFoldDB" id="A0A8C3DJF7"/>
<evidence type="ECO:0000259" key="15">
    <source>
        <dbReference type="Pfam" id="PF13017"/>
    </source>
</evidence>
<protein>
    <recommendedName>
        <fullName evidence="4">Protein maelstrom homolog</fullName>
    </recommendedName>
</protein>
<reference evidence="16" key="3">
    <citation type="submission" date="2025-09" db="UniProtKB">
        <authorList>
            <consortium name="Ensembl"/>
        </authorList>
    </citation>
    <scope>IDENTIFICATION</scope>
</reference>
<dbReference type="Pfam" id="PF09011">
    <property type="entry name" value="HMG_box_2"/>
    <property type="match status" value="1"/>
</dbReference>
<dbReference type="Gene3D" id="1.10.30.10">
    <property type="entry name" value="High mobility group box domain"/>
    <property type="match status" value="1"/>
</dbReference>
<evidence type="ECO:0000256" key="2">
    <source>
        <dbReference type="ARBA" id="ARBA00004496"/>
    </source>
</evidence>
<evidence type="ECO:0000256" key="12">
    <source>
        <dbReference type="ARBA" id="ARBA00025698"/>
    </source>
</evidence>
<evidence type="ECO:0000256" key="9">
    <source>
        <dbReference type="ARBA" id="ARBA00023158"/>
    </source>
</evidence>
<dbReference type="PANTHER" id="PTHR21358:SF4">
    <property type="entry name" value="PROTEIN MAELSTROM HOMOLOG"/>
    <property type="match status" value="1"/>
</dbReference>
<keyword evidence="11" id="KW-0469">Meiosis</keyword>
<gene>
    <name evidence="16" type="primary">MAEL</name>
</gene>
<dbReference type="InterPro" id="IPR039259">
    <property type="entry name" value="Protein_maelstrom"/>
</dbReference>
<evidence type="ECO:0000256" key="10">
    <source>
        <dbReference type="ARBA" id="ARBA00023242"/>
    </source>
</evidence>
<keyword evidence="17" id="KW-1185">Reference proteome</keyword>
<evidence type="ECO:0000256" key="5">
    <source>
        <dbReference type="ARBA" id="ARBA00022473"/>
    </source>
</evidence>
<comment type="function">
    <text evidence="12">Plays a central role during spermatogenesis by repressing transposable elements and preventing their mobilization, which is essential for the germline integrity. Acts via the piRNA metabolic process, which mediates the repression of transposable elements during meiosis by forming complexes composed of piRNAs and Piwi proteins and governs the methylation and subsequent repression of transposons. Its association with piP-bodies suggests a participation in the secondary piRNAs metabolic process. Required for the localization of germ-cell factors to the meiotic nuage.</text>
</comment>
<dbReference type="SUPFAM" id="SSF47095">
    <property type="entry name" value="HMG-box"/>
    <property type="match status" value="1"/>
</dbReference>
<feature type="domain" description="HMG box" evidence="14">
    <location>
        <begin position="59"/>
        <end position="124"/>
    </location>
</feature>
<comment type="similarity">
    <text evidence="3">Belongs to the maelstrom family.</text>
</comment>
<dbReference type="GO" id="GO:0043565">
    <property type="term" value="F:sequence-specific DNA binding"/>
    <property type="evidence" value="ECO:0007669"/>
    <property type="project" value="TreeGrafter"/>
</dbReference>
<proteinExistence type="inferred from homology"/>
<dbReference type="GO" id="GO:0045892">
    <property type="term" value="P:negative regulation of DNA-templated transcription"/>
    <property type="evidence" value="ECO:0007669"/>
    <property type="project" value="TreeGrafter"/>
</dbReference>
<evidence type="ECO:0000256" key="3">
    <source>
        <dbReference type="ARBA" id="ARBA00007057"/>
    </source>
</evidence>
<keyword evidence="8" id="KW-0238">DNA-binding</keyword>
<dbReference type="PANTHER" id="PTHR21358">
    <property type="entry name" value="PROTEIN MAELSTROM HOMOLOG"/>
    <property type="match status" value="1"/>
</dbReference>
<evidence type="ECO:0000259" key="14">
    <source>
        <dbReference type="Pfam" id="PF09011"/>
    </source>
</evidence>
<accession>A0A8C3DJF7</accession>
<dbReference type="GO" id="GO:0043186">
    <property type="term" value="C:P granule"/>
    <property type="evidence" value="ECO:0007669"/>
    <property type="project" value="TreeGrafter"/>
</dbReference>
<dbReference type="Pfam" id="PF13017">
    <property type="entry name" value="Maelstrom"/>
    <property type="match status" value="1"/>
</dbReference>
<evidence type="ECO:0000256" key="1">
    <source>
        <dbReference type="ARBA" id="ARBA00004123"/>
    </source>
</evidence>
<evidence type="ECO:0000256" key="7">
    <source>
        <dbReference type="ARBA" id="ARBA00022782"/>
    </source>
</evidence>
<dbReference type="GO" id="GO:0007283">
    <property type="term" value="P:spermatogenesis"/>
    <property type="evidence" value="ECO:0007669"/>
    <property type="project" value="TreeGrafter"/>
</dbReference>
<evidence type="ECO:0000256" key="8">
    <source>
        <dbReference type="ARBA" id="ARBA00023125"/>
    </source>
</evidence>
<sequence>MRSTRNSHTGTGPQLTAGTGGPGAAAVPAAPPRPAPHEGPRCRRVRGAPDAEAMAQRGRSRSAFLCFVHDQLPELKRHGLPVAHVADAIPYCSPAWGSLTEEEKTMYAGKARKWNSKKRSQNTTVKETCNLPDPVPAPLTTKMPSVTPLPHACALSWKNDQDVISDMFYFLDIYSYGKLPPQCEQRFLPCEIGCVKYSLQDGIMADFHHFIDPEVPPRGFRYHCQTAGDETHKIPISGFHLPRSCYAVVLRELLEFAQPARGAQPRFFCRSNDRFRINWCLGRMASITGIESHWELFPVEDLITELYQKKYQKEPSKIWVYRKLDVCLWDFSSNTRCKWHEENDIICCALASCKKISYCISKSFASVYGVPLTAAHLPLQDSDCDQSTNTRIVKLNAGHIQKMKAESSGCDKPLGSPRQDQEFVPSNRDSPCGVKTFPCGTSVVQGRGVTRLLRSTETQDEVVHSLE</sequence>
<dbReference type="GO" id="GO:0060964">
    <property type="term" value="P:regulation of miRNA-mediated gene silencing"/>
    <property type="evidence" value="ECO:0007669"/>
    <property type="project" value="InterPro"/>
</dbReference>
<dbReference type="OMA" id="KHEIFDH"/>
<dbReference type="Proteomes" id="UP000694553">
    <property type="component" value="Unassembled WGS sequence"/>
</dbReference>
<accession>A0A8U7MS93</accession>
<dbReference type="GO" id="GO:0007140">
    <property type="term" value="P:male meiotic nuclear division"/>
    <property type="evidence" value="ECO:0007669"/>
    <property type="project" value="TreeGrafter"/>
</dbReference>
<evidence type="ECO:0000313" key="16">
    <source>
        <dbReference type="Ensembl" id="ENSCMUP00000007835.2"/>
    </source>
</evidence>
<evidence type="ECO:0000256" key="6">
    <source>
        <dbReference type="ARBA" id="ARBA00022490"/>
    </source>
</evidence>
<keyword evidence="5" id="KW-0217">Developmental protein</keyword>